<gene>
    <name evidence="4" type="ORF">BDK51DRAFT_49111</name>
</gene>
<feature type="region of interest" description="Disordered" evidence="1">
    <location>
        <begin position="215"/>
        <end position="256"/>
    </location>
</feature>
<accession>A0A4P9VXE4</accession>
<dbReference type="Proteomes" id="UP000269721">
    <property type="component" value="Unassembled WGS sequence"/>
</dbReference>
<keyword evidence="5" id="KW-1185">Reference proteome</keyword>
<keyword evidence="2" id="KW-1133">Transmembrane helix</keyword>
<feature type="signal peptide" evidence="3">
    <location>
        <begin position="1"/>
        <end position="18"/>
    </location>
</feature>
<protein>
    <submittedName>
        <fullName evidence="4">Uncharacterized protein</fullName>
    </submittedName>
</protein>
<dbReference type="EMBL" id="ML000158">
    <property type="protein sequence ID" value="RKO84389.1"/>
    <property type="molecule type" value="Genomic_DNA"/>
</dbReference>
<name>A0A4P9VXE4_9FUNG</name>
<sequence>MKSLFYALCMLLGSRVRADSPSVGLSGAQIVACPDNQNAVFLYSSKRLDCRPTFVATACDGTASGGIRNTGGAAMSTGKGFVFGGYGYCNGGLGLQQYWNVTEIQPEWLEVGSRISPKRSSAENSRISLLCCRRVSLVPWPSYQVDPAPASSLLQLDLLTSKWIAGPPYNATVESASSSSLPTTTPIAGGATAAIVALAVCLMLIRHRRRRSIAAKASKAPSVAQPEPPTLLRRRSTSSTWPPSTPAPPEHADYPDAPPAYYRGIVGLPRRIDPVVAESPDQEIVYRGLCEFRPRASGEVAISLGDEIVVR</sequence>
<organism evidence="4 5">
    <name type="scientific">Blyttiomyces helicus</name>
    <dbReference type="NCBI Taxonomy" id="388810"/>
    <lineage>
        <taxon>Eukaryota</taxon>
        <taxon>Fungi</taxon>
        <taxon>Fungi incertae sedis</taxon>
        <taxon>Chytridiomycota</taxon>
        <taxon>Chytridiomycota incertae sedis</taxon>
        <taxon>Chytridiomycetes</taxon>
        <taxon>Chytridiomycetes incertae sedis</taxon>
        <taxon>Blyttiomyces</taxon>
    </lineage>
</organism>
<evidence type="ECO:0000313" key="5">
    <source>
        <dbReference type="Proteomes" id="UP000269721"/>
    </source>
</evidence>
<evidence type="ECO:0000256" key="2">
    <source>
        <dbReference type="SAM" id="Phobius"/>
    </source>
</evidence>
<feature type="chain" id="PRO_5020410161" evidence="3">
    <location>
        <begin position="19"/>
        <end position="311"/>
    </location>
</feature>
<evidence type="ECO:0000256" key="1">
    <source>
        <dbReference type="SAM" id="MobiDB-lite"/>
    </source>
</evidence>
<keyword evidence="2" id="KW-0472">Membrane</keyword>
<reference evidence="5" key="1">
    <citation type="journal article" date="2018" name="Nat. Microbiol.">
        <title>Leveraging single-cell genomics to expand the fungal tree of life.</title>
        <authorList>
            <person name="Ahrendt S.R."/>
            <person name="Quandt C.A."/>
            <person name="Ciobanu D."/>
            <person name="Clum A."/>
            <person name="Salamov A."/>
            <person name="Andreopoulos B."/>
            <person name="Cheng J.F."/>
            <person name="Woyke T."/>
            <person name="Pelin A."/>
            <person name="Henrissat B."/>
            <person name="Reynolds N.K."/>
            <person name="Benny G.L."/>
            <person name="Smith M.E."/>
            <person name="James T.Y."/>
            <person name="Grigoriev I.V."/>
        </authorList>
    </citation>
    <scope>NUCLEOTIDE SEQUENCE [LARGE SCALE GENOMIC DNA]</scope>
</reference>
<dbReference type="AlphaFoldDB" id="A0A4P9VXE4"/>
<keyword evidence="3" id="KW-0732">Signal</keyword>
<evidence type="ECO:0000313" key="4">
    <source>
        <dbReference type="EMBL" id="RKO84389.1"/>
    </source>
</evidence>
<evidence type="ECO:0000256" key="3">
    <source>
        <dbReference type="SAM" id="SignalP"/>
    </source>
</evidence>
<feature type="transmembrane region" description="Helical" evidence="2">
    <location>
        <begin position="187"/>
        <end position="205"/>
    </location>
</feature>
<proteinExistence type="predicted"/>
<keyword evidence="2" id="KW-0812">Transmembrane</keyword>